<gene>
    <name evidence="2" type="ORF">KDD17_12770</name>
</gene>
<organism evidence="2 3">
    <name type="scientific">Sulfitobacter albidus</name>
    <dbReference type="NCBI Taxonomy" id="2829501"/>
    <lineage>
        <taxon>Bacteria</taxon>
        <taxon>Pseudomonadati</taxon>
        <taxon>Pseudomonadota</taxon>
        <taxon>Alphaproteobacteria</taxon>
        <taxon>Rhodobacterales</taxon>
        <taxon>Roseobacteraceae</taxon>
        <taxon>Sulfitobacter</taxon>
    </lineage>
</organism>
<feature type="transmembrane region" description="Helical" evidence="1">
    <location>
        <begin position="256"/>
        <end position="277"/>
    </location>
</feature>
<dbReference type="AlphaFoldDB" id="A0A975JC92"/>
<evidence type="ECO:0000313" key="3">
    <source>
        <dbReference type="Proteomes" id="UP000683291"/>
    </source>
</evidence>
<dbReference type="Pfam" id="PF05982">
    <property type="entry name" value="Sbt_1"/>
    <property type="match status" value="1"/>
</dbReference>
<name>A0A975JC92_9RHOB</name>
<feature type="transmembrane region" description="Helical" evidence="1">
    <location>
        <begin position="137"/>
        <end position="155"/>
    </location>
</feature>
<dbReference type="KEGG" id="sual:KDD17_12770"/>
<feature type="transmembrane region" description="Helical" evidence="1">
    <location>
        <begin position="71"/>
        <end position="93"/>
    </location>
</feature>
<keyword evidence="1" id="KW-0812">Transmembrane</keyword>
<feature type="transmembrane region" description="Helical" evidence="1">
    <location>
        <begin position="225"/>
        <end position="244"/>
    </location>
</feature>
<evidence type="ECO:0000313" key="2">
    <source>
        <dbReference type="EMBL" id="QUJ75811.1"/>
    </source>
</evidence>
<keyword evidence="3" id="KW-1185">Reference proteome</keyword>
<feature type="transmembrane region" description="Helical" evidence="1">
    <location>
        <begin position="45"/>
        <end position="65"/>
    </location>
</feature>
<feature type="transmembrane region" description="Helical" evidence="1">
    <location>
        <begin position="105"/>
        <end position="125"/>
    </location>
</feature>
<dbReference type="PANTHER" id="PTHR40400">
    <property type="entry name" value="SLR1512 PROTEIN"/>
    <property type="match status" value="1"/>
</dbReference>
<sequence length="349" mass="35365">MDFFTDIATTILSQMQKPTLAFLLGGMMLAALGSRLEVPQPVYKFVVMVLLLKVGLSAGIAIRSADLATLVVPALLAAAAGVAIVLLGGATLARWRGVAPMDGMATAGVFGAVSASTLAAAMAMLDAENISYEGFIGALYPFMDVAALVTAILLARLSAARSATTSGGTVTVGGGGSGGMSGAGGMARDILVDTLRSPAISALLLGIAIGVLGRPESVYQSFYEPLFRGLLSILMLVMGMEAWARLSELRKVAHAYVLYGLTAPLIHGLIGFGAGLIAHQLTGFSGGGVVLLAVMAASSSDISGPPTMRAALPEANSASYVGASTGLGTPVAILSIPLWIALVERTIGL</sequence>
<reference evidence="2" key="1">
    <citation type="submission" date="2021-04" db="EMBL/GenBank/DDBJ databases">
        <title>Complete genome sequence for Sulfitobacter sp. strain JK7-1.</title>
        <authorList>
            <person name="Park S.-J."/>
        </authorList>
    </citation>
    <scope>NUCLEOTIDE SEQUENCE</scope>
    <source>
        <strain evidence="2">JK7-1</strain>
    </source>
</reference>
<proteinExistence type="predicted"/>
<accession>A0A975JC92</accession>
<feature type="transmembrane region" description="Helical" evidence="1">
    <location>
        <begin position="195"/>
        <end position="213"/>
    </location>
</feature>
<protein>
    <submittedName>
        <fullName evidence="2">Sodium-dependent bicarbonate transport family permease</fullName>
    </submittedName>
</protein>
<feature type="transmembrane region" description="Helical" evidence="1">
    <location>
        <begin position="320"/>
        <end position="342"/>
    </location>
</feature>
<dbReference type="RefSeq" id="WP_212704011.1">
    <property type="nucleotide sequence ID" value="NZ_CP073581.1"/>
</dbReference>
<keyword evidence="1" id="KW-0472">Membrane</keyword>
<feature type="transmembrane region" description="Helical" evidence="1">
    <location>
        <begin position="20"/>
        <end position="38"/>
    </location>
</feature>
<dbReference type="PANTHER" id="PTHR40400:SF1">
    <property type="entry name" value="SLR1512 PROTEIN"/>
    <property type="match status" value="1"/>
</dbReference>
<dbReference type="Proteomes" id="UP000683291">
    <property type="component" value="Chromosome 1"/>
</dbReference>
<dbReference type="InterPro" id="IPR010293">
    <property type="entry name" value="Sbt_1"/>
</dbReference>
<keyword evidence="1" id="KW-1133">Transmembrane helix</keyword>
<dbReference type="EMBL" id="CP073581">
    <property type="protein sequence ID" value="QUJ75811.1"/>
    <property type="molecule type" value="Genomic_DNA"/>
</dbReference>
<evidence type="ECO:0000256" key="1">
    <source>
        <dbReference type="SAM" id="Phobius"/>
    </source>
</evidence>